<protein>
    <submittedName>
        <fullName evidence="1">Uncharacterized protein</fullName>
    </submittedName>
</protein>
<reference evidence="1" key="1">
    <citation type="journal article" date="2020" name="Nature">
        <title>Giant virus diversity and host interactions through global metagenomics.</title>
        <authorList>
            <person name="Schulz F."/>
            <person name="Roux S."/>
            <person name="Paez-Espino D."/>
            <person name="Jungbluth S."/>
            <person name="Walsh D.A."/>
            <person name="Denef V.J."/>
            <person name="McMahon K.D."/>
            <person name="Konstantinidis K.T."/>
            <person name="Eloe-Fadrosh E.A."/>
            <person name="Kyrpides N.C."/>
            <person name="Woyke T."/>
        </authorList>
    </citation>
    <scope>NUCLEOTIDE SEQUENCE</scope>
    <source>
        <strain evidence="1">GVMAG-M-3300023184-161</strain>
    </source>
</reference>
<dbReference type="EMBL" id="MN739999">
    <property type="protein sequence ID" value="QHT82406.1"/>
    <property type="molecule type" value="Genomic_DNA"/>
</dbReference>
<evidence type="ECO:0000313" key="1">
    <source>
        <dbReference type="EMBL" id="QHT82406.1"/>
    </source>
</evidence>
<organism evidence="1">
    <name type="scientific">viral metagenome</name>
    <dbReference type="NCBI Taxonomy" id="1070528"/>
    <lineage>
        <taxon>unclassified sequences</taxon>
        <taxon>metagenomes</taxon>
        <taxon>organismal metagenomes</taxon>
    </lineage>
</organism>
<sequence>MHIDKNNFCCFSIKYNICILYLMLSRMFVTMPQINAGNETLSDNTYIKPKMTAMRMTMFPLKENKNNFGSLSDLTRLHRTNNHTKNTESGLTRNFDTTSGMIGISMREILGAPKKNCSSCRGG</sequence>
<name>A0A6C0HQI6_9ZZZZ</name>
<accession>A0A6C0HQI6</accession>
<dbReference type="AlphaFoldDB" id="A0A6C0HQI6"/>
<proteinExistence type="predicted"/>